<proteinExistence type="predicted"/>
<feature type="domain" description="Chemotaxis methyl-accepting receptor HlyB-like 4HB MCP" evidence="3">
    <location>
        <begin position="5"/>
        <end position="182"/>
    </location>
</feature>
<dbReference type="InterPro" id="IPR047347">
    <property type="entry name" value="YvaQ-like_sensor"/>
</dbReference>
<gene>
    <name evidence="4" type="ordered locus">Acav_3125</name>
</gene>
<dbReference type="HOGENOM" id="CLU_1056122_0_0_4"/>
<organism evidence="4 5">
    <name type="scientific">Paracidovorax avenae (strain ATCC 19860 / DSM 7227 / CCUG 15838 / JCM 20985 / LMG 2117 / NCPPB 1011)</name>
    <name type="common">Acidovorax avenae</name>
    <dbReference type="NCBI Taxonomy" id="643561"/>
    <lineage>
        <taxon>Bacteria</taxon>
        <taxon>Pseudomonadati</taxon>
        <taxon>Pseudomonadota</taxon>
        <taxon>Betaproteobacteria</taxon>
        <taxon>Burkholderiales</taxon>
        <taxon>Comamonadaceae</taxon>
        <taxon>Paracidovorax</taxon>
    </lineage>
</organism>
<keyword evidence="2" id="KW-0472">Membrane</keyword>
<dbReference type="KEGG" id="aaa:Acav_3125"/>
<accession>F0Q7F4</accession>
<dbReference type="InterPro" id="IPR024478">
    <property type="entry name" value="HlyB_4HB_MCP"/>
</dbReference>
<feature type="region of interest" description="Disordered" evidence="1">
    <location>
        <begin position="215"/>
        <end position="260"/>
    </location>
</feature>
<reference evidence="4" key="1">
    <citation type="submission" date="2011-02" db="EMBL/GenBank/DDBJ databases">
        <title>Complete sequence of Acidovorax avenae subsp. avenae ATCC 19860.</title>
        <authorList>
            <consortium name="US DOE Joint Genome Institute"/>
            <person name="Lucas S."/>
            <person name="Copeland A."/>
            <person name="Lapidus A."/>
            <person name="Cheng J.-F."/>
            <person name="Goodwin L."/>
            <person name="Pitluck S."/>
            <person name="Chertkov O."/>
            <person name="Held B."/>
            <person name="Detter J.C."/>
            <person name="Han C."/>
            <person name="Tapia R."/>
            <person name="Land M."/>
            <person name="Hauser L."/>
            <person name="Kyrpides N."/>
            <person name="Ivanova N."/>
            <person name="Ovchinnikova G."/>
            <person name="Pagani I."/>
            <person name="Gordon S."/>
            <person name="Woyke T."/>
        </authorList>
    </citation>
    <scope>NUCLEOTIDE SEQUENCE</scope>
    <source>
        <strain evidence="4">ATCC 19860</strain>
    </source>
</reference>
<feature type="transmembrane region" description="Helical" evidence="2">
    <location>
        <begin position="12"/>
        <end position="32"/>
    </location>
</feature>
<dbReference type="GeneID" id="34239522"/>
<evidence type="ECO:0000313" key="5">
    <source>
        <dbReference type="Proteomes" id="UP000002482"/>
    </source>
</evidence>
<evidence type="ECO:0000256" key="2">
    <source>
        <dbReference type="SAM" id="Phobius"/>
    </source>
</evidence>
<keyword evidence="2" id="KW-0812">Transmembrane</keyword>
<dbReference type="RefSeq" id="WP_013595516.1">
    <property type="nucleotide sequence ID" value="NC_015138.1"/>
</dbReference>
<evidence type="ECO:0000256" key="1">
    <source>
        <dbReference type="SAM" id="MobiDB-lite"/>
    </source>
</evidence>
<dbReference type="AlphaFoldDB" id="F0Q7F4"/>
<sequence length="260" mass="27455">MSHPKIPVRLAIGLGAVASSGIAIALLGAVALHSLTANLQEITADRMAKVAQFTELKDNLNAIARYARNIVISGNTAVQREEKRKLAELREANEKILQSLDTSVTQPEARKSMDALWQNRAEYNMALERVVDLAERGERSAAGVVLLGEVRPRQSLMFQSVDDSRALQKQFADKLVQDASRSAALASLVLAVMGAAIAVLALWLGWSFARDRARAPGGEPAGPAAAPQRRPDAGVASPSHGLPVEPAGASMAGASPAGRS</sequence>
<keyword evidence="5" id="KW-1185">Reference proteome</keyword>
<keyword evidence="2" id="KW-1133">Transmembrane helix</keyword>
<protein>
    <submittedName>
        <fullName evidence="4">Methyl-accepting chemotaxis sensory transducer</fullName>
    </submittedName>
</protein>
<dbReference type="Proteomes" id="UP000002482">
    <property type="component" value="Chromosome"/>
</dbReference>
<feature type="compositionally biased region" description="Low complexity" evidence="1">
    <location>
        <begin position="246"/>
        <end position="260"/>
    </location>
</feature>
<feature type="transmembrane region" description="Helical" evidence="2">
    <location>
        <begin position="183"/>
        <end position="204"/>
    </location>
</feature>
<name>F0Q7F4_PARA1</name>
<evidence type="ECO:0000259" key="3">
    <source>
        <dbReference type="Pfam" id="PF12729"/>
    </source>
</evidence>
<dbReference type="CDD" id="cd19411">
    <property type="entry name" value="MCP2201-like_sensor"/>
    <property type="match status" value="1"/>
</dbReference>
<evidence type="ECO:0000313" key="4">
    <source>
        <dbReference type="EMBL" id="ADX47027.1"/>
    </source>
</evidence>
<dbReference type="EMBL" id="CP002521">
    <property type="protein sequence ID" value="ADX47027.1"/>
    <property type="molecule type" value="Genomic_DNA"/>
</dbReference>
<dbReference type="Pfam" id="PF12729">
    <property type="entry name" value="4HB_MCP_1"/>
    <property type="match status" value="1"/>
</dbReference>
<feature type="compositionally biased region" description="Low complexity" evidence="1">
    <location>
        <begin position="215"/>
        <end position="228"/>
    </location>
</feature>
<dbReference type="OrthoDB" id="9765776at2"/>